<evidence type="ECO:0000256" key="3">
    <source>
        <dbReference type="ARBA" id="ARBA00023163"/>
    </source>
</evidence>
<dbReference type="PROSITE" id="PS50949">
    <property type="entry name" value="HTH_GNTR"/>
    <property type="match status" value="1"/>
</dbReference>
<dbReference type="PANTHER" id="PTHR38445">
    <property type="entry name" value="HTH-TYPE TRANSCRIPTIONAL REPRESSOR YTRA"/>
    <property type="match status" value="1"/>
</dbReference>
<dbReference type="InterPro" id="IPR036390">
    <property type="entry name" value="WH_DNA-bd_sf"/>
</dbReference>
<keyword evidence="2" id="KW-0238">DNA-binding</keyword>
<keyword evidence="3" id="KW-0804">Transcription</keyword>
<keyword evidence="1" id="KW-0805">Transcription regulation</keyword>
<dbReference type="CDD" id="cd07377">
    <property type="entry name" value="WHTH_GntR"/>
    <property type="match status" value="1"/>
</dbReference>
<dbReference type="PANTHER" id="PTHR38445:SF9">
    <property type="entry name" value="HTH-TYPE TRANSCRIPTIONAL REPRESSOR YTRA"/>
    <property type="match status" value="1"/>
</dbReference>
<evidence type="ECO:0000313" key="6">
    <source>
        <dbReference type="EMBL" id="UUI74343.1"/>
    </source>
</evidence>
<dbReference type="Gene3D" id="1.10.10.10">
    <property type="entry name" value="Winged helix-like DNA-binding domain superfamily/Winged helix DNA-binding domain"/>
    <property type="match status" value="1"/>
</dbReference>
<dbReference type="EMBL" id="CP101988">
    <property type="protein sequence ID" value="UUI74343.1"/>
    <property type="molecule type" value="Genomic_DNA"/>
</dbReference>
<accession>A0ABY5KXB3</accession>
<evidence type="ECO:0000259" key="5">
    <source>
        <dbReference type="PROSITE" id="PS50949"/>
    </source>
</evidence>
<evidence type="ECO:0000313" key="7">
    <source>
        <dbReference type="Proteomes" id="UP001316189"/>
    </source>
</evidence>
<dbReference type="Proteomes" id="UP001316189">
    <property type="component" value="Chromosome"/>
</dbReference>
<feature type="compositionally biased region" description="Polar residues" evidence="4">
    <location>
        <begin position="17"/>
        <end position="27"/>
    </location>
</feature>
<dbReference type="InterPro" id="IPR036388">
    <property type="entry name" value="WH-like_DNA-bd_sf"/>
</dbReference>
<evidence type="ECO:0000256" key="4">
    <source>
        <dbReference type="SAM" id="MobiDB-lite"/>
    </source>
</evidence>
<evidence type="ECO:0000256" key="2">
    <source>
        <dbReference type="ARBA" id="ARBA00023125"/>
    </source>
</evidence>
<evidence type="ECO:0000256" key="1">
    <source>
        <dbReference type="ARBA" id="ARBA00023015"/>
    </source>
</evidence>
<sequence length="120" mass="12901">MHLAVDPDAAQPPFEQVRSQITEQVRSGQVPPGTRLPPVRALAQELGLAANTVARAYRELEHSGVVETRGRNGTFVRAADAVQDSEAMAAATVFARRARELGLDDETALGWARAALAQTR</sequence>
<proteinExistence type="predicted"/>
<reference evidence="6 7" key="1">
    <citation type="submission" date="2022-07" db="EMBL/GenBank/DDBJ databases">
        <title>Novel species in genus cellulomonas.</title>
        <authorList>
            <person name="Ye L."/>
        </authorList>
    </citation>
    <scope>NUCLEOTIDE SEQUENCE [LARGE SCALE GENOMIC DNA]</scope>
    <source>
        <strain evidence="7">zg-Y338</strain>
    </source>
</reference>
<organism evidence="6 7">
    <name type="scientific">Cellulomonas chengniuliangii</name>
    <dbReference type="NCBI Taxonomy" id="2968084"/>
    <lineage>
        <taxon>Bacteria</taxon>
        <taxon>Bacillati</taxon>
        <taxon>Actinomycetota</taxon>
        <taxon>Actinomycetes</taxon>
        <taxon>Micrococcales</taxon>
        <taxon>Cellulomonadaceae</taxon>
        <taxon>Cellulomonas</taxon>
    </lineage>
</organism>
<protein>
    <submittedName>
        <fullName evidence="6">GntR family transcriptional regulator</fullName>
    </submittedName>
</protein>
<gene>
    <name evidence="6" type="ORF">NP064_11075</name>
</gene>
<feature type="domain" description="HTH gntR-type" evidence="5">
    <location>
        <begin position="11"/>
        <end position="79"/>
    </location>
</feature>
<dbReference type="RefSeq" id="WP_227569597.1">
    <property type="nucleotide sequence ID" value="NZ_CP101988.1"/>
</dbReference>
<dbReference type="SUPFAM" id="SSF46785">
    <property type="entry name" value="Winged helix' DNA-binding domain"/>
    <property type="match status" value="1"/>
</dbReference>
<feature type="region of interest" description="Disordered" evidence="4">
    <location>
        <begin position="1"/>
        <end position="35"/>
    </location>
</feature>
<dbReference type="SMART" id="SM00345">
    <property type="entry name" value="HTH_GNTR"/>
    <property type="match status" value="1"/>
</dbReference>
<dbReference type="InterPro" id="IPR000524">
    <property type="entry name" value="Tscrpt_reg_HTH_GntR"/>
</dbReference>
<dbReference type="Pfam" id="PF00392">
    <property type="entry name" value="GntR"/>
    <property type="match status" value="1"/>
</dbReference>
<name>A0ABY5KXB3_9CELL</name>
<keyword evidence="7" id="KW-1185">Reference proteome</keyword>